<dbReference type="OMA" id="CLVENMN"/>
<evidence type="ECO:0000256" key="3">
    <source>
        <dbReference type="PIRSR" id="PIRSR600407-1"/>
    </source>
</evidence>
<proteinExistence type="inferred from homology"/>
<dbReference type="GO" id="GO:0016787">
    <property type="term" value="F:hydrolase activity"/>
    <property type="evidence" value="ECO:0007669"/>
    <property type="project" value="UniProtKB-KW"/>
</dbReference>
<dbReference type="Pfam" id="PF01150">
    <property type="entry name" value="GDA1_CD39"/>
    <property type="match status" value="1"/>
</dbReference>
<dbReference type="PANTHER" id="PTHR11782">
    <property type="entry name" value="ADENOSINE/GUANOSINE DIPHOSPHATASE"/>
    <property type="match status" value="1"/>
</dbReference>
<keyword evidence="5" id="KW-1133">Transmembrane helix</keyword>
<gene>
    <name evidence="7" type="primary">LOC106056870</name>
</gene>
<evidence type="ECO:0000313" key="7">
    <source>
        <dbReference type="RefSeq" id="XP_055880006.1"/>
    </source>
</evidence>
<comment type="similarity">
    <text evidence="1">Belongs to the GDA1/CD39 NTPase family.</text>
</comment>
<accession>A0A9W2ZY70</accession>
<keyword evidence="4" id="KW-0547">Nucleotide-binding</keyword>
<keyword evidence="6" id="KW-1185">Reference proteome</keyword>
<dbReference type="GO" id="GO:0005524">
    <property type="term" value="F:ATP binding"/>
    <property type="evidence" value="ECO:0007669"/>
    <property type="project" value="UniProtKB-KW"/>
</dbReference>
<dbReference type="OrthoDB" id="6372431at2759"/>
<reference evidence="7" key="1">
    <citation type="submission" date="2025-08" db="UniProtKB">
        <authorList>
            <consortium name="RefSeq"/>
        </authorList>
    </citation>
    <scope>IDENTIFICATION</scope>
</reference>
<dbReference type="InterPro" id="IPR000407">
    <property type="entry name" value="GDA1_CD39_NTPase"/>
</dbReference>
<evidence type="ECO:0000313" key="6">
    <source>
        <dbReference type="Proteomes" id="UP001165740"/>
    </source>
</evidence>
<protein>
    <submittedName>
        <fullName evidence="7">Ectonucleoside triphosphate diphosphohydrolase 5-like</fullName>
    </submittedName>
</protein>
<name>A0A9W2ZY70_BIOGL</name>
<feature type="active site" description="Proton acceptor" evidence="3">
    <location>
        <position position="174"/>
    </location>
</feature>
<dbReference type="Proteomes" id="UP001165740">
    <property type="component" value="Chromosome 3"/>
</dbReference>
<evidence type="ECO:0000256" key="1">
    <source>
        <dbReference type="ARBA" id="ARBA00009283"/>
    </source>
</evidence>
<evidence type="ECO:0000256" key="2">
    <source>
        <dbReference type="ARBA" id="ARBA00022801"/>
    </source>
</evidence>
<evidence type="ECO:0000256" key="5">
    <source>
        <dbReference type="SAM" id="Phobius"/>
    </source>
</evidence>
<keyword evidence="5" id="KW-0812">Transmembrane</keyword>
<keyword evidence="4" id="KW-0067">ATP-binding</keyword>
<keyword evidence="2" id="KW-0378">Hydrolase</keyword>
<dbReference type="Gene3D" id="3.30.420.150">
    <property type="entry name" value="Exopolyphosphatase. Domain 2"/>
    <property type="match status" value="1"/>
</dbReference>
<feature type="transmembrane region" description="Helical" evidence="5">
    <location>
        <begin position="12"/>
        <end position="32"/>
    </location>
</feature>
<keyword evidence="5" id="KW-0472">Membrane</keyword>
<feature type="binding site" evidence="4">
    <location>
        <begin position="205"/>
        <end position="209"/>
    </location>
    <ligand>
        <name>ATP</name>
        <dbReference type="ChEBI" id="CHEBI:30616"/>
    </ligand>
</feature>
<dbReference type="PANTHER" id="PTHR11782:SF127">
    <property type="entry name" value="NTPASE, ISOFORM F"/>
    <property type="match status" value="1"/>
</dbReference>
<dbReference type="Gene3D" id="3.30.420.40">
    <property type="match status" value="1"/>
</dbReference>
<dbReference type="GeneID" id="106056870"/>
<dbReference type="RefSeq" id="XP_055880006.1">
    <property type="nucleotide sequence ID" value="XM_056024031.1"/>
</dbReference>
<dbReference type="AlphaFoldDB" id="A0A9W2ZY70"/>
<evidence type="ECO:0000256" key="4">
    <source>
        <dbReference type="PIRSR" id="PIRSR600407-2"/>
    </source>
</evidence>
<organism evidence="6 7">
    <name type="scientific">Biomphalaria glabrata</name>
    <name type="common">Bloodfluke planorb</name>
    <name type="synonym">Freshwater snail</name>
    <dbReference type="NCBI Taxonomy" id="6526"/>
    <lineage>
        <taxon>Eukaryota</taxon>
        <taxon>Metazoa</taxon>
        <taxon>Spiralia</taxon>
        <taxon>Lophotrochozoa</taxon>
        <taxon>Mollusca</taxon>
        <taxon>Gastropoda</taxon>
        <taxon>Heterobranchia</taxon>
        <taxon>Euthyneura</taxon>
        <taxon>Panpulmonata</taxon>
        <taxon>Hygrophila</taxon>
        <taxon>Lymnaeoidea</taxon>
        <taxon>Planorbidae</taxon>
        <taxon>Biomphalaria</taxon>
    </lineage>
</organism>
<sequence>MKTAKETMHRFLLKLSILPTIIAIGAISYTYIVQFHEQASPQPQDFYSVVFDAGSTGSRVTVFHFLKPEGKDQDSRVILDKEVFHSVQPGISFYANKPSDAAVSLTSLMNTAIKNVPESYYNDTSINFKATAGLRLLPEDKALAILHEVKYFLKRSPFLISDLDKVTVMSGVEEGLFAWVSVHFLLDLIWDDTIDNSVTTFDLGGGSTQITFEVSKKELFKHFDEEDLYKLTFGQDLHFNIFTKSYLGFGLKSARLGVLGGQEGHNGQITYDPVKTKRSPSGDIQMLTPCLHTQQQYNFTHGDKVYLVKGTNENHDLLAECQKVVHKFVDTAKFVQSEELSRRDINLFSYFFDVARWAKLIPWKDSHEVLQVQDYLMAAQKYCLVENMNHKHPYLSIDCLVENMNHKHPYLSIDCLVENMNHKHPYLSIDCLVENMNHKHPYLSIDCLVENMNHKHPYLSIDCLVENMNHKHPYLCIDLLYVHSLLTVGIGLHPEKLLHVETKIRGKEVSWSVGAALSNEFTYSKLL</sequence>